<sequence length="253" mass="26691">MLAAIAATTALAGCAHRPAATAESLRWQQAQQLVLVTTADWDSPRGELRTYARADDGSWRAAAPPQPVTIGRAGAAWGIGLHDIPAGDTGPVKREGDGRSPAGAFAIGEAFGYAPSAATALPYAAMGASDYCIDVSGSPYYNRIVDAAAVGAEAVRGSTEPMRRDLHADGDQRYRLGFVIEHNPRGAAQAGSCIFGHLWQTPDTATAGCTAMAPATMQALLAWLDPRAQPLFVLLPAAEYRRLQTAWRLPRLP</sequence>
<proteinExistence type="predicted"/>
<gene>
    <name evidence="1" type="ORF">D0Y53_06210</name>
</gene>
<organism evidence="1 2">
    <name type="scientific">Cognatiluteimonas weifangensis</name>
    <dbReference type="NCBI Taxonomy" id="2303539"/>
    <lineage>
        <taxon>Bacteria</taxon>
        <taxon>Pseudomonadati</taxon>
        <taxon>Pseudomonadota</taxon>
        <taxon>Gammaproteobacteria</taxon>
        <taxon>Lysobacterales</taxon>
        <taxon>Lysobacteraceae</taxon>
        <taxon>Cognatiluteimonas</taxon>
    </lineage>
</organism>
<dbReference type="OrthoDB" id="9804204at2"/>
<evidence type="ECO:0000313" key="2">
    <source>
        <dbReference type="Proteomes" id="UP000262917"/>
    </source>
</evidence>
<accession>A0A372DME5</accession>
<evidence type="ECO:0008006" key="3">
    <source>
        <dbReference type="Google" id="ProtNLM"/>
    </source>
</evidence>
<dbReference type="AlphaFoldDB" id="A0A372DME5"/>
<dbReference type="EMBL" id="QVPD01000005">
    <property type="protein sequence ID" value="RFP60745.1"/>
    <property type="molecule type" value="Genomic_DNA"/>
</dbReference>
<name>A0A372DME5_9GAMM</name>
<comment type="caution">
    <text evidence="1">The sequence shown here is derived from an EMBL/GenBank/DDBJ whole genome shotgun (WGS) entry which is preliminary data.</text>
</comment>
<protein>
    <recommendedName>
        <fullName evidence="3">YkuD domain-containing protein</fullName>
    </recommendedName>
</protein>
<dbReference type="PANTHER" id="PTHR38589:SF1">
    <property type="entry name" value="BLR0621 PROTEIN"/>
    <property type="match status" value="1"/>
</dbReference>
<dbReference type="Proteomes" id="UP000262917">
    <property type="component" value="Unassembled WGS sequence"/>
</dbReference>
<dbReference type="PANTHER" id="PTHR38589">
    <property type="entry name" value="BLR0621 PROTEIN"/>
    <property type="match status" value="1"/>
</dbReference>
<reference evidence="1 2" key="1">
    <citation type="submission" date="2018-08" db="EMBL/GenBank/DDBJ databases">
        <title>Lysobacter weifangensis sp. nov., a new member of the family 'Xanthomonadaceae', isolated from soil in a farmland.</title>
        <authorList>
            <person name="Zhao H."/>
        </authorList>
    </citation>
    <scope>NUCLEOTIDE SEQUENCE [LARGE SCALE GENOMIC DNA]</scope>
    <source>
        <strain evidence="1 2">WF-2</strain>
    </source>
</reference>
<keyword evidence="2" id="KW-1185">Reference proteome</keyword>
<evidence type="ECO:0000313" key="1">
    <source>
        <dbReference type="EMBL" id="RFP60745.1"/>
    </source>
</evidence>